<dbReference type="AlphaFoldDB" id="A0A447N790"/>
<dbReference type="EC" id="1.1.5.3" evidence="18"/>
<comment type="subunit">
    <text evidence="17">Composed of a catalytic GlpA/B dimer and of GlpC.</text>
</comment>
<dbReference type="HAMAP" id="MF_00753">
    <property type="entry name" value="Glycerol3P_GlpB"/>
    <property type="match status" value="1"/>
</dbReference>
<evidence type="ECO:0000256" key="14">
    <source>
        <dbReference type="ARBA" id="ARBA00023014"/>
    </source>
</evidence>
<evidence type="ECO:0000313" key="21">
    <source>
        <dbReference type="Proteomes" id="UP000282086"/>
    </source>
</evidence>
<evidence type="ECO:0000256" key="9">
    <source>
        <dbReference type="ARBA" id="ARBA00022723"/>
    </source>
</evidence>
<dbReference type="GO" id="GO:0004368">
    <property type="term" value="F:glycerol-3-phosphate dehydrogenase (quinone) activity"/>
    <property type="evidence" value="ECO:0007669"/>
    <property type="project" value="UniProtKB-UniRule"/>
</dbReference>
<evidence type="ECO:0000256" key="13">
    <source>
        <dbReference type="ARBA" id="ARBA00023004"/>
    </source>
</evidence>
<dbReference type="Gene3D" id="1.10.1060.10">
    <property type="entry name" value="Alpha-helical ferredoxin"/>
    <property type="match status" value="1"/>
</dbReference>
<sequence length="517" mass="56416">MIRLLWAAVSPVCYADCNSSSMDYAAPSSTRGQSALHFSSGSLDLLSALPDGQPVTDITAGLDALCRQAPEHPYSRLGAQKVLTLAQQAQTLLNASGAQLYGDVQQAHQRVTPLGTLRSTWLSSPEVPVWPLSAQRICVVGVSGLLDFQAHLAAASLRQRDLNVETAEIDLPELDVLRDNPTEFRAVNIARLLDNEEKWPLLYDALSPIATNCDMIIMPACFGLANDTLWRWLNERLPCALTLLPTLPPSVLGIRLHNQLQRQFVRQGGIWMPGDEVKKVTCRRGTVSEIWTRNHADIPLRPRFAVLASGSFFSSGLVAEREGIREPILGLDVQQTATRAEWYQQHFFDPQPWQQFGVVTDDAFRPSLAGNTVENLYAIGSVLAGFDPIAEGCGGGVCAVSALQAAHHIAERAGRTAMSDTRFESCIKCTVCTTACPVSRVNPGYPGPKQAGPDGERLRLKDGALYDEALKYCINCKRCEVACPSDVKIGDIIQRARAKYDTTRPVIAVILFSAIPI</sequence>
<dbReference type="InterPro" id="IPR009051">
    <property type="entry name" value="Helical_ferredxn"/>
</dbReference>
<evidence type="ECO:0000256" key="18">
    <source>
        <dbReference type="HAMAP-Rule" id="MF_00753"/>
    </source>
</evidence>
<comment type="similarity">
    <text evidence="18">Belongs to the anaerobic G-3-P dehydrogenase subunit B family.</text>
</comment>
<dbReference type="InterPro" id="IPR009158">
    <property type="entry name" value="G3P_DH_GlpB_su"/>
</dbReference>
<keyword evidence="5" id="KW-0004">4Fe-4S</keyword>
<protein>
    <recommendedName>
        <fullName evidence="18">Anaerobic glycerol-3-phosphate dehydrogenase subunit B</fullName>
        <shortName evidence="18">Anaerobic G-3-P dehydrogenase subunit B</shortName>
        <shortName evidence="18">Anaerobic G3Pdhase B</shortName>
        <ecNumber evidence="18">1.1.5.3</ecNumber>
    </recommendedName>
</protein>
<keyword evidence="8 18" id="KW-0288">FMN</keyword>
<reference evidence="20 21" key="1">
    <citation type="submission" date="2018-12" db="EMBL/GenBank/DDBJ databases">
        <authorList>
            <consortium name="Pathogen Informatics"/>
        </authorList>
    </citation>
    <scope>NUCLEOTIDE SEQUENCE [LARGE SCALE GENOMIC DNA]</scope>
    <source>
        <strain evidence="20 21">NCTC129</strain>
    </source>
</reference>
<keyword evidence="15" id="KW-0472">Membrane</keyword>
<dbReference type="GO" id="GO:0051539">
    <property type="term" value="F:4 iron, 4 sulfur cluster binding"/>
    <property type="evidence" value="ECO:0007669"/>
    <property type="project" value="UniProtKB-KW"/>
</dbReference>
<evidence type="ECO:0000256" key="8">
    <source>
        <dbReference type="ARBA" id="ARBA00022643"/>
    </source>
</evidence>
<evidence type="ECO:0000256" key="3">
    <source>
        <dbReference type="ARBA" id="ARBA00022448"/>
    </source>
</evidence>
<comment type="function">
    <text evidence="16">Electron transfer protein; may also function as the membrane anchor for the GlpAB dimer.</text>
</comment>
<keyword evidence="14" id="KW-0411">Iron-sulfur</keyword>
<keyword evidence="9" id="KW-0479">Metal-binding</keyword>
<keyword evidence="13" id="KW-0408">Iron</keyword>
<keyword evidence="7 18" id="KW-0285">Flavoprotein</keyword>
<evidence type="ECO:0000256" key="17">
    <source>
        <dbReference type="ARBA" id="ARBA00062466"/>
    </source>
</evidence>
<comment type="cofactor">
    <cofactor evidence="18">
        <name>FMN</name>
        <dbReference type="ChEBI" id="CHEBI:58210"/>
    </cofactor>
</comment>
<dbReference type="EMBL" id="LR134140">
    <property type="protein sequence ID" value="VDZ99181.1"/>
    <property type="molecule type" value="Genomic_DNA"/>
</dbReference>
<comment type="function">
    <text evidence="18">Conversion of glycerol 3-phosphate to dihydroxyacetone. Uses fumarate or nitrate as electron acceptor.</text>
</comment>
<evidence type="ECO:0000256" key="5">
    <source>
        <dbReference type="ARBA" id="ARBA00022485"/>
    </source>
</evidence>
<accession>A0A447N790</accession>
<dbReference type="GO" id="GO:0046872">
    <property type="term" value="F:metal ion binding"/>
    <property type="evidence" value="ECO:0007669"/>
    <property type="project" value="UniProtKB-KW"/>
</dbReference>
<dbReference type="GO" id="GO:0009331">
    <property type="term" value="C:glycerol-3-phosphate dehydrogenase (FAD) complex"/>
    <property type="evidence" value="ECO:0007669"/>
    <property type="project" value="InterPro"/>
</dbReference>
<dbReference type="PROSITE" id="PS51379">
    <property type="entry name" value="4FE4S_FER_2"/>
    <property type="match status" value="2"/>
</dbReference>
<dbReference type="FunFam" id="1.10.1060.10:FF:000008">
    <property type="entry name" value="Glycerol-3-phosphate dehydrogenase, anaerobic, C subunit"/>
    <property type="match status" value="1"/>
</dbReference>
<evidence type="ECO:0000256" key="11">
    <source>
        <dbReference type="ARBA" id="ARBA00022982"/>
    </source>
</evidence>
<dbReference type="Proteomes" id="UP000282086">
    <property type="component" value="Chromosome"/>
</dbReference>
<comment type="catalytic activity">
    <reaction evidence="18">
        <text>a quinone + sn-glycerol 3-phosphate = dihydroxyacetone phosphate + a quinol</text>
        <dbReference type="Rhea" id="RHEA:18977"/>
        <dbReference type="ChEBI" id="CHEBI:24646"/>
        <dbReference type="ChEBI" id="CHEBI:57597"/>
        <dbReference type="ChEBI" id="CHEBI:57642"/>
        <dbReference type="ChEBI" id="CHEBI:132124"/>
        <dbReference type="EC" id="1.1.5.3"/>
    </reaction>
</comment>
<dbReference type="InterPro" id="IPR003953">
    <property type="entry name" value="FAD-dep_OxRdtase_2_FAD-bd"/>
</dbReference>
<dbReference type="PROSITE" id="PS00198">
    <property type="entry name" value="4FE4S_FER_1"/>
    <property type="match status" value="1"/>
</dbReference>
<evidence type="ECO:0000256" key="15">
    <source>
        <dbReference type="ARBA" id="ARBA00023136"/>
    </source>
</evidence>
<comment type="subcellular location">
    <subcellularLocation>
        <location evidence="1">Cell inner membrane</location>
        <topology evidence="1">Peripheral membrane protein</topology>
    </subcellularLocation>
</comment>
<evidence type="ECO:0000256" key="7">
    <source>
        <dbReference type="ARBA" id="ARBA00022630"/>
    </source>
</evidence>
<gene>
    <name evidence="18 20" type="primary">glpB</name>
    <name evidence="20" type="ORF">NCTC129_05485</name>
</gene>
<dbReference type="NCBIfam" id="TIGR03378">
    <property type="entry name" value="glycerol3P_GlpB"/>
    <property type="match status" value="1"/>
</dbReference>
<evidence type="ECO:0000256" key="4">
    <source>
        <dbReference type="ARBA" id="ARBA00022475"/>
    </source>
</evidence>
<dbReference type="NCBIfam" id="NF003718">
    <property type="entry name" value="PRK05329.1-1"/>
    <property type="match status" value="1"/>
</dbReference>
<dbReference type="UniPathway" id="UPA00618">
    <property type="reaction ID" value="UER00673"/>
</dbReference>
<dbReference type="Pfam" id="PF00890">
    <property type="entry name" value="FAD_binding_2"/>
    <property type="match status" value="1"/>
</dbReference>
<dbReference type="PANTHER" id="PTHR32479">
    <property type="entry name" value="GLYCOLATE OXIDASE IRON-SULFUR SUBUNIT"/>
    <property type="match status" value="1"/>
</dbReference>
<keyword evidence="4" id="KW-1003">Cell membrane</keyword>
<name>A0A447N790_SALET</name>
<keyword evidence="11" id="KW-0249">Electron transport</keyword>
<keyword evidence="10" id="KW-0677">Repeat</keyword>
<dbReference type="SUPFAM" id="SSF46548">
    <property type="entry name" value="alpha-helical ferredoxin"/>
    <property type="match status" value="1"/>
</dbReference>
<dbReference type="InterPro" id="IPR017900">
    <property type="entry name" value="4Fe4S_Fe_S_CS"/>
</dbReference>
<keyword evidence="3" id="KW-0813">Transport</keyword>
<evidence type="ECO:0000256" key="2">
    <source>
        <dbReference type="ARBA" id="ARBA00005157"/>
    </source>
</evidence>
<evidence type="ECO:0000256" key="16">
    <source>
        <dbReference type="ARBA" id="ARBA00059456"/>
    </source>
</evidence>
<dbReference type="GO" id="GO:0019563">
    <property type="term" value="P:glycerol catabolic process"/>
    <property type="evidence" value="ECO:0007669"/>
    <property type="project" value="UniProtKB-UniRule"/>
</dbReference>
<dbReference type="InterPro" id="IPR017896">
    <property type="entry name" value="4Fe4S_Fe-S-bd"/>
</dbReference>
<evidence type="ECO:0000259" key="19">
    <source>
        <dbReference type="PROSITE" id="PS51379"/>
    </source>
</evidence>
<dbReference type="InterPro" id="IPR036188">
    <property type="entry name" value="FAD/NAD-bd_sf"/>
</dbReference>
<dbReference type="Pfam" id="PF13183">
    <property type="entry name" value="Fer4_8"/>
    <property type="match status" value="1"/>
</dbReference>
<keyword evidence="12 18" id="KW-0560">Oxidoreductase</keyword>
<evidence type="ECO:0000256" key="1">
    <source>
        <dbReference type="ARBA" id="ARBA00004417"/>
    </source>
</evidence>
<comment type="pathway">
    <text evidence="2 18">Polyol metabolism; glycerol degradation via glycerol kinase pathway; glycerone phosphate from sn-glycerol 3-phosphate (anaerobic route): step 1/1.</text>
</comment>
<feature type="domain" description="4Fe-4S ferredoxin-type" evidence="19">
    <location>
        <begin position="462"/>
        <end position="487"/>
    </location>
</feature>
<evidence type="ECO:0000256" key="10">
    <source>
        <dbReference type="ARBA" id="ARBA00022737"/>
    </source>
</evidence>
<dbReference type="PANTHER" id="PTHR32479:SF19">
    <property type="entry name" value="ANAEROBIC GLYCEROL-3-PHOSPHATE DEHYDROGENASE SUBUNIT C"/>
    <property type="match status" value="1"/>
</dbReference>
<proteinExistence type="inferred from homology"/>
<evidence type="ECO:0000256" key="12">
    <source>
        <dbReference type="ARBA" id="ARBA00023002"/>
    </source>
</evidence>
<feature type="domain" description="4Fe-4S ferredoxin-type" evidence="19">
    <location>
        <begin position="414"/>
        <end position="446"/>
    </location>
</feature>
<keyword evidence="6" id="KW-0997">Cell inner membrane</keyword>
<evidence type="ECO:0000256" key="6">
    <source>
        <dbReference type="ARBA" id="ARBA00022519"/>
    </source>
</evidence>
<dbReference type="GO" id="GO:0005886">
    <property type="term" value="C:plasma membrane"/>
    <property type="evidence" value="ECO:0007669"/>
    <property type="project" value="UniProtKB-SubCell"/>
</dbReference>
<evidence type="ECO:0000313" key="20">
    <source>
        <dbReference type="EMBL" id="VDZ99181.1"/>
    </source>
</evidence>
<dbReference type="NCBIfam" id="NF003720">
    <property type="entry name" value="PRK05329.1-3"/>
    <property type="match status" value="1"/>
</dbReference>
<dbReference type="NCBIfam" id="NF003719">
    <property type="entry name" value="PRK05329.1-2"/>
    <property type="match status" value="1"/>
</dbReference>
<comment type="subunit">
    <text evidence="18">Composed of a catalytic GlpA/B dimer and of membrane bound GlpC.</text>
</comment>
<dbReference type="SUPFAM" id="SSF51905">
    <property type="entry name" value="FAD/NAD(P)-binding domain"/>
    <property type="match status" value="1"/>
</dbReference>
<organism evidence="20 21">
    <name type="scientific">Salmonella enterica I</name>
    <dbReference type="NCBI Taxonomy" id="59201"/>
    <lineage>
        <taxon>Bacteria</taxon>
        <taxon>Pseudomonadati</taxon>
        <taxon>Pseudomonadota</taxon>
        <taxon>Gammaproteobacteria</taxon>
        <taxon>Enterobacterales</taxon>
        <taxon>Enterobacteriaceae</taxon>
        <taxon>Salmonella</taxon>
    </lineage>
</organism>